<proteinExistence type="predicted"/>
<dbReference type="EMBL" id="CP070228">
    <property type="protein sequence ID" value="QRV02036.1"/>
    <property type="molecule type" value="Genomic_DNA"/>
</dbReference>
<evidence type="ECO:0000313" key="2">
    <source>
        <dbReference type="EMBL" id="QRV02036.1"/>
    </source>
</evidence>
<reference evidence="2 3" key="1">
    <citation type="submission" date="2021-02" db="EMBL/GenBank/DDBJ databases">
        <title>Complete Genome Sequence of Arcanobacterium phocisimile strain DSM 26142T from a harbour seal.</title>
        <authorList>
            <person name="Borowiak M."/>
            <person name="Alssahen M."/>
            <person name="Malorny B."/>
            <person name="Laemmler C."/>
            <person name="Siebert U."/>
            <person name="Ploetz M."/>
            <person name="Abdulmawjood A."/>
        </authorList>
    </citation>
    <scope>NUCLEOTIDE SEQUENCE [LARGE SCALE GENOMIC DNA]</scope>
    <source>
        <strain evidence="2 3">DSM 26142</strain>
    </source>
</reference>
<dbReference type="RefSeq" id="WP_204424230.1">
    <property type="nucleotide sequence ID" value="NZ_CP070228.1"/>
</dbReference>
<feature type="domain" description="ASCH" evidence="1">
    <location>
        <begin position="44"/>
        <end position="166"/>
    </location>
</feature>
<evidence type="ECO:0000259" key="1">
    <source>
        <dbReference type="SMART" id="SM01022"/>
    </source>
</evidence>
<sequence length="173" mass="18935">MYVEEPSPEDLTAFWTRAKVRSKLAEVPGVMGVTDVVSMEPPAFSLGDGTRSCASKLALLAVHGDKTATSSYAPAYDAANEQYPQVGDLAILLDGDANPVALIRNRQVDLIPFNEISEDVAQAEGEGDLEHWREEHTRVFTEDAHAAGIEFDETANVVVEYFDVMYRVDTDIA</sequence>
<gene>
    <name evidence="2" type="ORF">JTE88_08160</name>
</gene>
<dbReference type="SMART" id="SM01022">
    <property type="entry name" value="ASCH"/>
    <property type="match status" value="1"/>
</dbReference>
<dbReference type="PANTHER" id="PTHR39203">
    <property type="entry name" value="CYTOPLASMIC PROTEIN-RELATED"/>
    <property type="match status" value="1"/>
</dbReference>
<dbReference type="InterPro" id="IPR009326">
    <property type="entry name" value="DUF984"/>
</dbReference>
<name>A0ABX7IFX2_9ACTO</name>
<protein>
    <submittedName>
        <fullName evidence="2">ASCH domain-containing protein</fullName>
    </submittedName>
</protein>
<organism evidence="2 3">
    <name type="scientific">Arcanobacterium phocisimile</name>
    <dbReference type="NCBI Taxonomy" id="1302235"/>
    <lineage>
        <taxon>Bacteria</taxon>
        <taxon>Bacillati</taxon>
        <taxon>Actinomycetota</taxon>
        <taxon>Actinomycetes</taxon>
        <taxon>Actinomycetales</taxon>
        <taxon>Actinomycetaceae</taxon>
        <taxon>Arcanobacterium</taxon>
    </lineage>
</organism>
<dbReference type="Proteomes" id="UP000602653">
    <property type="component" value="Chromosome"/>
</dbReference>
<dbReference type="Gene3D" id="3.10.400.10">
    <property type="entry name" value="Sulfate adenylyltransferase"/>
    <property type="match status" value="1"/>
</dbReference>
<accession>A0ABX7IFX2</accession>
<dbReference type="Pfam" id="PF04266">
    <property type="entry name" value="ASCH"/>
    <property type="match status" value="1"/>
</dbReference>
<dbReference type="InterPro" id="IPR015947">
    <property type="entry name" value="PUA-like_sf"/>
</dbReference>
<dbReference type="InterPro" id="IPR007374">
    <property type="entry name" value="ASCH_domain"/>
</dbReference>
<dbReference type="PANTHER" id="PTHR39203:SF1">
    <property type="entry name" value="CYTOPLASMIC PROTEIN"/>
    <property type="match status" value="1"/>
</dbReference>
<dbReference type="SUPFAM" id="SSF88697">
    <property type="entry name" value="PUA domain-like"/>
    <property type="match status" value="1"/>
</dbReference>
<evidence type="ECO:0000313" key="3">
    <source>
        <dbReference type="Proteomes" id="UP000602653"/>
    </source>
</evidence>
<keyword evidence="3" id="KW-1185">Reference proteome</keyword>